<name>A0A9C7QTK3_9GAMM</name>
<dbReference type="InterPro" id="IPR050263">
    <property type="entry name" value="Bact_Fimbrial_Adh_Pro"/>
</dbReference>
<dbReference type="PANTHER" id="PTHR33420:SF26">
    <property type="entry name" value="FIMBRIAL SUBUNIT"/>
    <property type="match status" value="1"/>
</dbReference>
<proteinExistence type="predicted"/>
<evidence type="ECO:0000259" key="2">
    <source>
        <dbReference type="Pfam" id="PF00419"/>
    </source>
</evidence>
<keyword evidence="1" id="KW-0732">Signal</keyword>
<dbReference type="InterPro" id="IPR036937">
    <property type="entry name" value="Adhesion_dom_fimbrial_sf"/>
</dbReference>
<dbReference type="PANTHER" id="PTHR33420">
    <property type="entry name" value="FIMBRIAL SUBUNIT ELFA-RELATED"/>
    <property type="match status" value="1"/>
</dbReference>
<dbReference type="InterPro" id="IPR008966">
    <property type="entry name" value="Adhesion_dom_sf"/>
</dbReference>
<dbReference type="Gene3D" id="2.60.40.1090">
    <property type="entry name" value="Fimbrial-type adhesion domain"/>
    <property type="match status" value="1"/>
</dbReference>
<feature type="domain" description="Fimbrial-type adhesion" evidence="2">
    <location>
        <begin position="27"/>
        <end position="170"/>
    </location>
</feature>
<sequence length="171" mass="17833">MKMKSAMALLALSLLAAGVTLAADNMAFEGTLRAHACTLHPDDKMIPIDFGDLASRDLYLSGGTPDVAFNIRLLDCNTAVARDVLVTFMGNQSTQIPGALALDPGSAAAGFAVVLKDAAKMPLRLGDTHSTALVSPDTTLLFHHSLAVVPGVQAVTPGQFSANGTFELHYP</sequence>
<dbReference type="AlphaFoldDB" id="A0A9C7QTK3"/>
<dbReference type="GO" id="GO:0043709">
    <property type="term" value="P:cell adhesion involved in single-species biofilm formation"/>
    <property type="evidence" value="ECO:0007669"/>
    <property type="project" value="TreeGrafter"/>
</dbReference>
<feature type="chain" id="PRO_5039348878" description="Fimbrial-type adhesion domain-containing protein" evidence="1">
    <location>
        <begin position="23"/>
        <end position="171"/>
    </location>
</feature>
<dbReference type="RefSeq" id="WP_278430919.1">
    <property type="nucleotide sequence ID" value="NZ_DPSM01000015.1"/>
</dbReference>
<dbReference type="SUPFAM" id="SSF49401">
    <property type="entry name" value="Bacterial adhesins"/>
    <property type="match status" value="1"/>
</dbReference>
<gene>
    <name evidence="3" type="ORF">DHV72_08490</name>
</gene>
<comment type="caution">
    <text evidence="3">The sequence shown here is derived from an EMBL/GenBank/DDBJ whole genome shotgun (WGS) entry which is preliminary data.</text>
</comment>
<dbReference type="GO" id="GO:0009289">
    <property type="term" value="C:pilus"/>
    <property type="evidence" value="ECO:0007669"/>
    <property type="project" value="InterPro"/>
</dbReference>
<evidence type="ECO:0000313" key="4">
    <source>
        <dbReference type="Proteomes" id="UP000262210"/>
    </source>
</evidence>
<dbReference type="Pfam" id="PF00419">
    <property type="entry name" value="Fimbrial"/>
    <property type="match status" value="1"/>
</dbReference>
<evidence type="ECO:0000313" key="3">
    <source>
        <dbReference type="EMBL" id="HCK00051.1"/>
    </source>
</evidence>
<accession>A0A9C7QTK3</accession>
<protein>
    <recommendedName>
        <fullName evidence="2">Fimbrial-type adhesion domain-containing protein</fullName>
    </recommendedName>
</protein>
<reference evidence="3 4" key="1">
    <citation type="journal article" date="2018" name="Nat. Biotechnol.">
        <title>A standardized bacterial taxonomy based on genome phylogeny substantially revises the tree of life.</title>
        <authorList>
            <person name="Parks D.H."/>
            <person name="Chuvochina M."/>
            <person name="Waite D.W."/>
            <person name="Rinke C."/>
            <person name="Skarshewski A."/>
            <person name="Chaumeil P.A."/>
            <person name="Hugenholtz P."/>
        </authorList>
    </citation>
    <scope>NUCLEOTIDE SEQUENCE [LARGE SCALE GENOMIC DNA]</scope>
    <source>
        <strain evidence="3">UBA11264</strain>
    </source>
</reference>
<feature type="signal peptide" evidence="1">
    <location>
        <begin position="1"/>
        <end position="22"/>
    </location>
</feature>
<dbReference type="EMBL" id="DPSM01000015">
    <property type="protein sequence ID" value="HCK00051.1"/>
    <property type="molecule type" value="Genomic_DNA"/>
</dbReference>
<evidence type="ECO:0000256" key="1">
    <source>
        <dbReference type="SAM" id="SignalP"/>
    </source>
</evidence>
<dbReference type="InterPro" id="IPR000259">
    <property type="entry name" value="Adhesion_dom_fimbrial"/>
</dbReference>
<organism evidence="3 4">
    <name type="scientific">Serratia grimesii</name>
    <dbReference type="NCBI Taxonomy" id="82995"/>
    <lineage>
        <taxon>Bacteria</taxon>
        <taxon>Pseudomonadati</taxon>
        <taxon>Pseudomonadota</taxon>
        <taxon>Gammaproteobacteria</taxon>
        <taxon>Enterobacterales</taxon>
        <taxon>Yersiniaceae</taxon>
        <taxon>Serratia</taxon>
    </lineage>
</organism>
<dbReference type="Proteomes" id="UP000262210">
    <property type="component" value="Unassembled WGS sequence"/>
</dbReference>